<dbReference type="AlphaFoldDB" id="A0A8J6M0B5"/>
<evidence type="ECO:0000313" key="2">
    <source>
        <dbReference type="EMBL" id="MBC3767105.1"/>
    </source>
</evidence>
<dbReference type="Proteomes" id="UP000601768">
    <property type="component" value="Unassembled WGS sequence"/>
</dbReference>
<keyword evidence="1" id="KW-0472">Membrane</keyword>
<sequence length="65" mass="6634">MKKLTTQFGKAEKPVVVGIGVGVAIGVALGVALQNFVLGIGIGIAIGAAMITTQNKQKKNTDPKE</sequence>
<name>A0A8J6M0B5_9ALTE</name>
<keyword evidence="1" id="KW-1133">Transmembrane helix</keyword>
<accession>A0A8J6M0B5</accession>
<gene>
    <name evidence="2" type="ORF">H8B19_14560</name>
</gene>
<keyword evidence="3" id="KW-1185">Reference proteome</keyword>
<evidence type="ECO:0000256" key="1">
    <source>
        <dbReference type="SAM" id="Phobius"/>
    </source>
</evidence>
<protein>
    <recommendedName>
        <fullName evidence="4">Glycine zipper family protein</fullName>
    </recommendedName>
</protein>
<dbReference type="EMBL" id="JACNEP010000013">
    <property type="protein sequence ID" value="MBC3767105.1"/>
    <property type="molecule type" value="Genomic_DNA"/>
</dbReference>
<proteinExistence type="predicted"/>
<keyword evidence="1" id="KW-0812">Transmembrane</keyword>
<dbReference type="RefSeq" id="WP_186507620.1">
    <property type="nucleotide sequence ID" value="NZ_JACNEP010000013.1"/>
</dbReference>
<comment type="caution">
    <text evidence="2">The sequence shown here is derived from an EMBL/GenBank/DDBJ whole genome shotgun (WGS) entry which is preliminary data.</text>
</comment>
<evidence type="ECO:0008006" key="4">
    <source>
        <dbReference type="Google" id="ProtNLM"/>
    </source>
</evidence>
<feature type="transmembrane region" description="Helical" evidence="1">
    <location>
        <begin position="12"/>
        <end position="30"/>
    </location>
</feature>
<organism evidence="2 3">
    <name type="scientific">Neptunicella marina</name>
    <dbReference type="NCBI Taxonomy" id="2125989"/>
    <lineage>
        <taxon>Bacteria</taxon>
        <taxon>Pseudomonadati</taxon>
        <taxon>Pseudomonadota</taxon>
        <taxon>Gammaproteobacteria</taxon>
        <taxon>Alteromonadales</taxon>
        <taxon>Alteromonadaceae</taxon>
        <taxon>Neptunicella</taxon>
    </lineage>
</organism>
<evidence type="ECO:0000313" key="3">
    <source>
        <dbReference type="Proteomes" id="UP000601768"/>
    </source>
</evidence>
<reference evidence="2" key="1">
    <citation type="journal article" date="2018" name="Int. J. Syst. Evol. Microbiol.">
        <title>Neptunicella marina gen. nov., sp. nov., isolated from surface seawater.</title>
        <authorList>
            <person name="Liu X."/>
            <person name="Lai Q."/>
            <person name="Du Y."/>
            <person name="Zhang X."/>
            <person name="Liu Z."/>
            <person name="Sun F."/>
            <person name="Shao Z."/>
        </authorList>
    </citation>
    <scope>NUCLEOTIDE SEQUENCE</scope>
    <source>
        <strain evidence="2">S27-2</strain>
    </source>
</reference>
<reference evidence="2" key="2">
    <citation type="submission" date="2020-08" db="EMBL/GenBank/DDBJ databases">
        <authorList>
            <person name="Lai Q."/>
        </authorList>
    </citation>
    <scope>NUCLEOTIDE SEQUENCE</scope>
    <source>
        <strain evidence="2">S27-2</strain>
    </source>
</reference>